<name>A0A9Q3Z6A5_9ACTN</name>
<dbReference type="AlphaFoldDB" id="A0A9Q3Z6A5"/>
<dbReference type="InterPro" id="IPR050982">
    <property type="entry name" value="Auxin_biosynth/cation_transpt"/>
</dbReference>
<dbReference type="PRINTS" id="PR00368">
    <property type="entry name" value="FADPNR"/>
</dbReference>
<dbReference type="RefSeq" id="WP_232649117.1">
    <property type="nucleotide sequence ID" value="NZ_JAJSBI010000006.1"/>
</dbReference>
<keyword evidence="3" id="KW-1185">Reference proteome</keyword>
<dbReference type="SUPFAM" id="SSF51905">
    <property type="entry name" value="FAD/NAD(P)-binding domain"/>
    <property type="match status" value="1"/>
</dbReference>
<dbReference type="EMBL" id="JAJSBI010000006">
    <property type="protein sequence ID" value="MCD9874994.1"/>
    <property type="molecule type" value="Genomic_DNA"/>
</dbReference>
<dbReference type="PANTHER" id="PTHR43539">
    <property type="entry name" value="FLAVIN-BINDING MONOOXYGENASE-LIKE PROTEIN (AFU_ORTHOLOGUE AFUA_4G09220)"/>
    <property type="match status" value="1"/>
</dbReference>
<reference evidence="2" key="1">
    <citation type="submission" date="2021-12" db="EMBL/GenBank/DDBJ databases">
        <authorList>
            <person name="Lee J.-H."/>
            <person name="Kim S.-B."/>
        </authorList>
    </citation>
    <scope>NUCLEOTIDE SEQUENCE</scope>
    <source>
        <strain evidence="2">NR30</strain>
    </source>
</reference>
<organism evidence="2 3">
    <name type="scientific">Streptomyces guryensis</name>
    <dbReference type="NCBI Taxonomy" id="2886947"/>
    <lineage>
        <taxon>Bacteria</taxon>
        <taxon>Bacillati</taxon>
        <taxon>Actinomycetota</taxon>
        <taxon>Actinomycetes</taxon>
        <taxon>Kitasatosporales</taxon>
        <taxon>Streptomycetaceae</taxon>
        <taxon>Streptomyces</taxon>
    </lineage>
</organism>
<comment type="caution">
    <text evidence="2">The sequence shown here is derived from an EMBL/GenBank/DDBJ whole genome shotgun (WGS) entry which is preliminary data.</text>
</comment>
<accession>A0A9Q3Z6A5</accession>
<dbReference type="PRINTS" id="PR00411">
    <property type="entry name" value="PNDRDTASEI"/>
</dbReference>
<dbReference type="Proteomes" id="UP001108029">
    <property type="component" value="Unassembled WGS sequence"/>
</dbReference>
<dbReference type="GO" id="GO:0004497">
    <property type="term" value="F:monooxygenase activity"/>
    <property type="evidence" value="ECO:0007669"/>
    <property type="project" value="TreeGrafter"/>
</dbReference>
<dbReference type="Gene3D" id="3.50.50.60">
    <property type="entry name" value="FAD/NAD(P)-binding domain"/>
    <property type="match status" value="2"/>
</dbReference>
<dbReference type="Pfam" id="PF13738">
    <property type="entry name" value="Pyr_redox_3"/>
    <property type="match status" value="1"/>
</dbReference>
<dbReference type="GO" id="GO:0050660">
    <property type="term" value="F:flavin adenine dinucleotide binding"/>
    <property type="evidence" value="ECO:0007669"/>
    <property type="project" value="TreeGrafter"/>
</dbReference>
<dbReference type="InterPro" id="IPR036188">
    <property type="entry name" value="FAD/NAD-bd_sf"/>
</dbReference>
<evidence type="ECO:0000313" key="2">
    <source>
        <dbReference type="EMBL" id="MCD9874994.1"/>
    </source>
</evidence>
<dbReference type="GO" id="GO:0036503">
    <property type="term" value="P:ERAD pathway"/>
    <property type="evidence" value="ECO:0007669"/>
    <property type="project" value="TreeGrafter"/>
</dbReference>
<sequence>MADADLDYLVVGAGPAGLQVAQLLEARGHTYEVVEESSRPGSFFATYPRHRQMISVNKRYTGSNDPEFNLRSDWNSLLSDRPELRFGRYTERYFPFADDMVRYLGDFAEAHGLCIRFNRRITRIARTGSGFEASDSSGDTYRARRVVIATGVSRTNVPDIPGVETAEQYATVSVDPKDFVDQRVLIIGKANSALETADNLLETAAVVHVAGPNPLHLAWQSHFVGHLRAVNSNFIDTAQLKIQNAIVDARVLGIEKEAEGGYRVRFKFTRATMEHRYDRVIVCTGFRFDVSVFEEGCRPRLAVNDRFPELTEAYESTNVPGLYFAGTLTQQIDFKKGTNGFIHGFRYGARALCRILEQRYHSGTWPHDELSAEPSELTAALIERINRSSGLFQQFGVLADLLVVPREGPVRHYEEVPVGHLHDSAFGEAENTFSVSLEYGPDHELMDPFKPGLSASVLGDGHIDAFLHPVIRHYRHGKLAETLHLPDDLENEWRRPDVHIKPLEAFLTTAIAGARAVRR</sequence>
<gene>
    <name evidence="2" type="ORF">LJ657_15175</name>
</gene>
<dbReference type="PANTHER" id="PTHR43539:SF23">
    <property type="entry name" value="FAD-DEPENDENT OXIDOREDUCTASE DOMAIN-CONTAINING PROTEIN 2"/>
    <property type="match status" value="1"/>
</dbReference>
<keyword evidence="1" id="KW-0560">Oxidoreductase</keyword>
<proteinExistence type="predicted"/>
<evidence type="ECO:0000256" key="1">
    <source>
        <dbReference type="ARBA" id="ARBA00023002"/>
    </source>
</evidence>
<protein>
    <submittedName>
        <fullName evidence="2">NAD(P)-binding domain-containing protein</fullName>
    </submittedName>
</protein>
<evidence type="ECO:0000313" key="3">
    <source>
        <dbReference type="Proteomes" id="UP001108029"/>
    </source>
</evidence>